<evidence type="ECO:0000256" key="5">
    <source>
        <dbReference type="ARBA" id="ARBA00023244"/>
    </source>
</evidence>
<keyword evidence="2 7" id="KW-0408">Iron</keyword>
<keyword evidence="7" id="KW-0479">Metal-binding</keyword>
<evidence type="ECO:0000256" key="1">
    <source>
        <dbReference type="ARBA" id="ARBA00007718"/>
    </source>
</evidence>
<dbReference type="Gene3D" id="3.40.50.1400">
    <property type="match status" value="2"/>
</dbReference>
<keyword evidence="3 7" id="KW-0350">Heme biosynthesis</keyword>
<protein>
    <recommendedName>
        <fullName evidence="7 8">Ferrochelatase</fullName>
        <ecNumber evidence="7 8">4.98.1.1</ecNumber>
    </recommendedName>
    <alternativeName>
        <fullName evidence="7">Heme synthase</fullName>
    </alternativeName>
    <alternativeName>
        <fullName evidence="7">Protoheme ferro-lyase</fullName>
    </alternativeName>
</protein>
<dbReference type="GO" id="GO:0005737">
    <property type="term" value="C:cytoplasm"/>
    <property type="evidence" value="ECO:0007669"/>
    <property type="project" value="UniProtKB-SubCell"/>
</dbReference>
<dbReference type="InterPro" id="IPR019772">
    <property type="entry name" value="Ferrochelatase_AS"/>
</dbReference>
<dbReference type="Proteomes" id="UP000323707">
    <property type="component" value="Unassembled WGS sequence"/>
</dbReference>
<dbReference type="SUPFAM" id="SSF53800">
    <property type="entry name" value="Chelatase"/>
    <property type="match status" value="1"/>
</dbReference>
<dbReference type="NCBIfam" id="TIGR00109">
    <property type="entry name" value="hemH"/>
    <property type="match status" value="1"/>
</dbReference>
<evidence type="ECO:0000256" key="6">
    <source>
        <dbReference type="ARBA" id="ARBA00024536"/>
    </source>
</evidence>
<comment type="pathway">
    <text evidence="7 8">Porphyrin-containing compound metabolism; protoheme biosynthesis; protoheme from protoporphyrin-IX: step 1/1.</text>
</comment>
<dbReference type="Pfam" id="PF00762">
    <property type="entry name" value="Ferrochelatase"/>
    <property type="match status" value="1"/>
</dbReference>
<dbReference type="AlphaFoldDB" id="A0A5M9QQ62"/>
<keyword evidence="5 7" id="KW-0627">Porphyrin biosynthesis</keyword>
<dbReference type="EMBL" id="VXKE01000007">
    <property type="protein sequence ID" value="KAA8710470.1"/>
    <property type="molecule type" value="Genomic_DNA"/>
</dbReference>
<comment type="catalytic activity">
    <reaction evidence="7 8">
        <text>heme b + 2 H(+) = protoporphyrin IX + Fe(2+)</text>
        <dbReference type="Rhea" id="RHEA:22584"/>
        <dbReference type="ChEBI" id="CHEBI:15378"/>
        <dbReference type="ChEBI" id="CHEBI:29033"/>
        <dbReference type="ChEBI" id="CHEBI:57306"/>
        <dbReference type="ChEBI" id="CHEBI:60344"/>
        <dbReference type="EC" id="4.98.1.1"/>
    </reaction>
</comment>
<keyword evidence="4 7" id="KW-0456">Lyase</keyword>
<proteinExistence type="inferred from homology"/>
<evidence type="ECO:0000256" key="4">
    <source>
        <dbReference type="ARBA" id="ARBA00023239"/>
    </source>
</evidence>
<dbReference type="GO" id="GO:0046872">
    <property type="term" value="F:metal ion binding"/>
    <property type="evidence" value="ECO:0007669"/>
    <property type="project" value="UniProtKB-KW"/>
</dbReference>
<evidence type="ECO:0000256" key="8">
    <source>
        <dbReference type="RuleBase" id="RU000607"/>
    </source>
</evidence>
<comment type="function">
    <text evidence="7 8">Catalyzes the ferrous insertion into protoporphyrin IX.</text>
</comment>
<comment type="caution">
    <text evidence="9">The sequence shown here is derived from an EMBL/GenBank/DDBJ whole genome shotgun (WGS) entry which is preliminary data.</text>
</comment>
<evidence type="ECO:0000313" key="10">
    <source>
        <dbReference type="Proteomes" id="UP000323707"/>
    </source>
</evidence>
<feature type="binding site" evidence="7">
    <location>
        <position position="275"/>
    </location>
    <ligand>
        <name>Fe(2+)</name>
        <dbReference type="ChEBI" id="CHEBI:29033"/>
    </ligand>
</feature>
<accession>A0A5M9QQ62</accession>
<dbReference type="GO" id="GO:0004325">
    <property type="term" value="F:ferrochelatase activity"/>
    <property type="evidence" value="ECO:0007669"/>
    <property type="project" value="UniProtKB-UniRule"/>
</dbReference>
<name>A0A5M9QQ62_9HELI</name>
<evidence type="ECO:0000256" key="7">
    <source>
        <dbReference type="HAMAP-Rule" id="MF_00323"/>
    </source>
</evidence>
<organism evidence="9 10">
    <name type="scientific">Helicobacter canis</name>
    <dbReference type="NCBI Taxonomy" id="29419"/>
    <lineage>
        <taxon>Bacteria</taxon>
        <taxon>Pseudomonadati</taxon>
        <taxon>Campylobacterota</taxon>
        <taxon>Epsilonproteobacteria</taxon>
        <taxon>Campylobacterales</taxon>
        <taxon>Helicobacteraceae</taxon>
        <taxon>Helicobacter</taxon>
    </lineage>
</organism>
<comment type="similarity">
    <text evidence="1 7 8">Belongs to the ferrochelatase family.</text>
</comment>
<dbReference type="PANTHER" id="PTHR11108:SF1">
    <property type="entry name" value="FERROCHELATASE, MITOCHONDRIAL"/>
    <property type="match status" value="1"/>
</dbReference>
<keyword evidence="7 8" id="KW-0963">Cytoplasm</keyword>
<gene>
    <name evidence="7" type="primary">hemH</name>
    <name evidence="9" type="ORF">F4V45_02870</name>
</gene>
<dbReference type="PROSITE" id="PS00534">
    <property type="entry name" value="FERROCHELATASE"/>
    <property type="match status" value="1"/>
</dbReference>
<evidence type="ECO:0000256" key="2">
    <source>
        <dbReference type="ARBA" id="ARBA00023004"/>
    </source>
</evidence>
<feature type="binding site" evidence="7">
    <location>
        <position position="194"/>
    </location>
    <ligand>
        <name>Fe(2+)</name>
        <dbReference type="ChEBI" id="CHEBI:29033"/>
    </ligand>
</feature>
<dbReference type="InterPro" id="IPR033644">
    <property type="entry name" value="Ferrochelatase_C"/>
</dbReference>
<dbReference type="CDD" id="cd00419">
    <property type="entry name" value="Ferrochelatase_C"/>
    <property type="match status" value="1"/>
</dbReference>
<evidence type="ECO:0000256" key="3">
    <source>
        <dbReference type="ARBA" id="ARBA00023133"/>
    </source>
</evidence>
<sequence>MTQATPHKRAVILLNMGGPTSIAGVESFLRNLFSDPLILRIKNRFIRKMVGSFIINKRLEKAKQNYRAIGGCSPLPAHTFALCKQLEKLDSSLAATYVMRYTPPLALDVLRSLRDSGVDDIVLFSMYPQFSTTTTKSSLLDIHTHLQALSYKPRISVIEDFHDYAPFYELIADTITTTLGMRKAQDFTLILSAHSLPQKIVDEGDPYPKQCQKGVEILREIFAQRGVEFANITLAYQSKVGPMRWLEPFTSDIIANASGQSLIIYPLAFTIDNAETIYELGIEYKELAEQSGVKEYLLCPCMNDSLPFAKMIHTLLQEKALDSSSTPS</sequence>
<dbReference type="UniPathway" id="UPA00252">
    <property type="reaction ID" value="UER00325"/>
</dbReference>
<dbReference type="HAMAP" id="MF_00323">
    <property type="entry name" value="Ferrochelatase"/>
    <property type="match status" value="1"/>
</dbReference>
<dbReference type="PANTHER" id="PTHR11108">
    <property type="entry name" value="FERROCHELATASE"/>
    <property type="match status" value="1"/>
</dbReference>
<reference evidence="9 10" key="1">
    <citation type="submission" date="2019-09" db="EMBL/GenBank/DDBJ databases">
        <title>Draft genome sequence of various Type strains from the CCUG.</title>
        <authorList>
            <person name="Pineiro-Iglesias B."/>
            <person name="Tunovic T."/>
            <person name="Unosson C."/>
            <person name="Inganas E."/>
            <person name="Ohlen M."/>
            <person name="Cardew S."/>
            <person name="Jensie-Markopoulos S."/>
            <person name="Salva-Serra F."/>
            <person name="Jaen-Luchoro D."/>
            <person name="Karlsson R."/>
            <person name="Svensson-Stadler L."/>
            <person name="Chun J."/>
            <person name="Moore E."/>
        </authorList>
    </citation>
    <scope>NUCLEOTIDE SEQUENCE [LARGE SCALE GENOMIC DNA]</scope>
    <source>
        <strain evidence="9 10">CCUG 32756T</strain>
    </source>
</reference>
<comment type="subcellular location">
    <subcellularLocation>
        <location evidence="7 8">Cytoplasm</location>
    </subcellularLocation>
</comment>
<dbReference type="RefSeq" id="WP_150336977.1">
    <property type="nucleotide sequence ID" value="NZ_JAERIX010000049.1"/>
</dbReference>
<comment type="catalytic activity">
    <reaction evidence="6">
        <text>Fe-coproporphyrin III + 2 H(+) = coproporphyrin III + Fe(2+)</text>
        <dbReference type="Rhea" id="RHEA:49572"/>
        <dbReference type="ChEBI" id="CHEBI:15378"/>
        <dbReference type="ChEBI" id="CHEBI:29033"/>
        <dbReference type="ChEBI" id="CHEBI:68438"/>
        <dbReference type="ChEBI" id="CHEBI:131725"/>
        <dbReference type="EC" id="4.99.1.9"/>
    </reaction>
    <physiologicalReaction direction="right-to-left" evidence="6">
        <dbReference type="Rhea" id="RHEA:49574"/>
    </physiologicalReaction>
</comment>
<dbReference type="CDD" id="cd03411">
    <property type="entry name" value="Ferrochelatase_N"/>
    <property type="match status" value="1"/>
</dbReference>
<dbReference type="InterPro" id="IPR033659">
    <property type="entry name" value="Ferrochelatase_N"/>
</dbReference>
<dbReference type="EC" id="4.98.1.1" evidence="7 8"/>
<dbReference type="GO" id="GO:0006783">
    <property type="term" value="P:heme biosynthetic process"/>
    <property type="evidence" value="ECO:0007669"/>
    <property type="project" value="UniProtKB-UniRule"/>
</dbReference>
<dbReference type="InterPro" id="IPR001015">
    <property type="entry name" value="Ferrochelatase"/>
</dbReference>
<evidence type="ECO:0000313" key="9">
    <source>
        <dbReference type="EMBL" id="KAA8710470.1"/>
    </source>
</evidence>